<reference evidence="1 2" key="1">
    <citation type="submission" date="2020-08" db="EMBL/GenBank/DDBJ databases">
        <title>Genomic Encyclopedia of Type Strains, Phase IV (KMG-IV): sequencing the most valuable type-strain genomes for metagenomic binning, comparative biology and taxonomic classification.</title>
        <authorList>
            <person name="Goeker M."/>
        </authorList>
    </citation>
    <scope>NUCLEOTIDE SEQUENCE [LARGE SCALE GENOMIC DNA]</scope>
    <source>
        <strain evidence="1 2">DSM 103336</strain>
    </source>
</reference>
<protein>
    <submittedName>
        <fullName evidence="1">Uncharacterized protein</fullName>
    </submittedName>
</protein>
<accession>A0A7W9BW46</accession>
<proteinExistence type="predicted"/>
<keyword evidence="2" id="KW-1185">Reference proteome</keyword>
<dbReference type="AlphaFoldDB" id="A0A7W9BW46"/>
<sequence>MSLIHQITSGMVGWLTYEQMRSGVDNLNEARLGPPLECIADGRGYEAKAEFPLPRTAGSTGSPQRIDFLMVNRERQVVVALETKYKKAGRRMQGGLGIDAAKLHGLTLNSIDAQIAAGQGGRITAPVAGFQLVRAVLVVWHKTAIMEQLRREPILIQKQFIDLVAALLPDDVEPTSRNFSRAMLGDLATKPVARASGSLRAGSTVTHKRFWVASLTHRADWARL</sequence>
<evidence type="ECO:0000313" key="2">
    <source>
        <dbReference type="Proteomes" id="UP000546701"/>
    </source>
</evidence>
<dbReference type="OrthoDB" id="8478905at2"/>
<evidence type="ECO:0000313" key="1">
    <source>
        <dbReference type="EMBL" id="MBB5730974.1"/>
    </source>
</evidence>
<comment type="caution">
    <text evidence="1">The sequence shown here is derived from an EMBL/GenBank/DDBJ whole genome shotgun (WGS) entry which is preliminary data.</text>
</comment>
<gene>
    <name evidence="1" type="ORF">FHS99_003482</name>
</gene>
<dbReference type="RefSeq" id="WP_157177952.1">
    <property type="nucleotide sequence ID" value="NZ_BMJP01000012.1"/>
</dbReference>
<name>A0A7W9BW46_9SPHN</name>
<dbReference type="Proteomes" id="UP000546701">
    <property type="component" value="Unassembled WGS sequence"/>
</dbReference>
<dbReference type="EMBL" id="JACIJR010000014">
    <property type="protein sequence ID" value="MBB5730974.1"/>
    <property type="molecule type" value="Genomic_DNA"/>
</dbReference>
<organism evidence="1 2">
    <name type="scientific">Sphingomonas prati</name>
    <dbReference type="NCBI Taxonomy" id="1843237"/>
    <lineage>
        <taxon>Bacteria</taxon>
        <taxon>Pseudomonadati</taxon>
        <taxon>Pseudomonadota</taxon>
        <taxon>Alphaproteobacteria</taxon>
        <taxon>Sphingomonadales</taxon>
        <taxon>Sphingomonadaceae</taxon>
        <taxon>Sphingomonas</taxon>
    </lineage>
</organism>